<evidence type="ECO:0000256" key="1">
    <source>
        <dbReference type="SAM" id="SignalP"/>
    </source>
</evidence>
<dbReference type="Gene3D" id="3.30.60.30">
    <property type="match status" value="1"/>
</dbReference>
<dbReference type="PROSITE" id="PS00282">
    <property type="entry name" value="KAZAL_1"/>
    <property type="match status" value="1"/>
</dbReference>
<feature type="domain" description="Kazal-like" evidence="2">
    <location>
        <begin position="61"/>
        <end position="114"/>
    </location>
</feature>
<reference evidence="3 4" key="1">
    <citation type="submission" date="2015-12" db="EMBL/GenBank/DDBJ databases">
        <title>The genome of Folsomia candida.</title>
        <authorList>
            <person name="Faddeeva A."/>
            <person name="Derks M.F."/>
            <person name="Anvar Y."/>
            <person name="Smit S."/>
            <person name="Van Straalen N."/>
            <person name="Roelofs D."/>
        </authorList>
    </citation>
    <scope>NUCLEOTIDE SEQUENCE [LARGE SCALE GENOMIC DNA]</scope>
    <source>
        <strain evidence="3 4">VU population</strain>
        <tissue evidence="3">Whole body</tissue>
    </source>
</reference>
<sequence length="114" mass="12987">MSFIKVLLLIFGGFLTLVVSSTPVQNFNQSTLDISKHRTKHKINYRYLCLADETDGIKSEKHLGIACNCPLIFAPVCASDNHTYHNRCVLHCKAKHATDLYQKYRLVLKKFGEC</sequence>
<dbReference type="Proteomes" id="UP000198287">
    <property type="component" value="Unassembled WGS sequence"/>
</dbReference>
<feature type="signal peptide" evidence="1">
    <location>
        <begin position="1"/>
        <end position="20"/>
    </location>
</feature>
<evidence type="ECO:0000313" key="3">
    <source>
        <dbReference type="EMBL" id="OXA51870.1"/>
    </source>
</evidence>
<keyword evidence="4" id="KW-1185">Reference proteome</keyword>
<proteinExistence type="predicted"/>
<dbReference type="OrthoDB" id="88467at2759"/>
<dbReference type="InterPro" id="IPR002350">
    <property type="entry name" value="Kazal_dom"/>
</dbReference>
<name>A0A226E3L3_FOLCA</name>
<dbReference type="InterPro" id="IPR036058">
    <property type="entry name" value="Kazal_dom_sf"/>
</dbReference>
<protein>
    <submittedName>
        <fullName evidence="3">Leech-derived tryptase inhibitor C</fullName>
    </submittedName>
</protein>
<dbReference type="CDD" id="cd00104">
    <property type="entry name" value="KAZAL_FS"/>
    <property type="match status" value="1"/>
</dbReference>
<dbReference type="SUPFAM" id="SSF100895">
    <property type="entry name" value="Kazal-type serine protease inhibitors"/>
    <property type="match status" value="1"/>
</dbReference>
<gene>
    <name evidence="3" type="ORF">Fcan01_12878</name>
</gene>
<dbReference type="EMBL" id="LNIX01000007">
    <property type="protein sequence ID" value="OXA51870.1"/>
    <property type="molecule type" value="Genomic_DNA"/>
</dbReference>
<evidence type="ECO:0000313" key="4">
    <source>
        <dbReference type="Proteomes" id="UP000198287"/>
    </source>
</evidence>
<dbReference type="SMART" id="SM00280">
    <property type="entry name" value="KAZAL"/>
    <property type="match status" value="1"/>
</dbReference>
<evidence type="ECO:0000259" key="2">
    <source>
        <dbReference type="PROSITE" id="PS51465"/>
    </source>
</evidence>
<dbReference type="Pfam" id="PF00050">
    <property type="entry name" value="Kazal_1"/>
    <property type="match status" value="1"/>
</dbReference>
<feature type="chain" id="PRO_5012691635" evidence="1">
    <location>
        <begin position="21"/>
        <end position="114"/>
    </location>
</feature>
<keyword evidence="1" id="KW-0732">Signal</keyword>
<organism evidence="3 4">
    <name type="scientific">Folsomia candida</name>
    <name type="common">Springtail</name>
    <dbReference type="NCBI Taxonomy" id="158441"/>
    <lineage>
        <taxon>Eukaryota</taxon>
        <taxon>Metazoa</taxon>
        <taxon>Ecdysozoa</taxon>
        <taxon>Arthropoda</taxon>
        <taxon>Hexapoda</taxon>
        <taxon>Collembola</taxon>
        <taxon>Entomobryomorpha</taxon>
        <taxon>Isotomoidea</taxon>
        <taxon>Isotomidae</taxon>
        <taxon>Proisotominae</taxon>
        <taxon>Folsomia</taxon>
    </lineage>
</organism>
<dbReference type="AlphaFoldDB" id="A0A226E3L3"/>
<comment type="caution">
    <text evidence="3">The sequence shown here is derived from an EMBL/GenBank/DDBJ whole genome shotgun (WGS) entry which is preliminary data.</text>
</comment>
<dbReference type="PROSITE" id="PS51465">
    <property type="entry name" value="KAZAL_2"/>
    <property type="match status" value="1"/>
</dbReference>
<accession>A0A226E3L3</accession>